<organism evidence="3">
    <name type="scientific">viral metagenome</name>
    <dbReference type="NCBI Taxonomy" id="1070528"/>
    <lineage>
        <taxon>unclassified sequences</taxon>
        <taxon>metagenomes</taxon>
        <taxon>organismal metagenomes</taxon>
    </lineage>
</organism>
<reference evidence="3" key="1">
    <citation type="journal article" date="2020" name="Nature">
        <title>Giant virus diversity and host interactions through global metagenomics.</title>
        <authorList>
            <person name="Schulz F."/>
            <person name="Roux S."/>
            <person name="Paez-Espino D."/>
            <person name="Jungbluth S."/>
            <person name="Walsh D.A."/>
            <person name="Denef V.J."/>
            <person name="McMahon K.D."/>
            <person name="Konstantinidis K.T."/>
            <person name="Eloe-Fadrosh E.A."/>
            <person name="Kyrpides N.C."/>
            <person name="Woyke T."/>
        </authorList>
    </citation>
    <scope>NUCLEOTIDE SEQUENCE</scope>
    <source>
        <strain evidence="3">GVMAG-M-3300023174-104</strain>
    </source>
</reference>
<dbReference type="Pfam" id="PF00856">
    <property type="entry name" value="SET"/>
    <property type="match status" value="1"/>
</dbReference>
<sequence length="182" mass="20717">MTNKTTTNPRMSIVGIFGAFMLIAFILILLLSAYFLFSFASTSSKVEKRVHQISTQGGIYIGKSKKGGEFGRGVFANKPFKKGEVIESGPMLVDDVSELFCGLYKKYVWNHKDNQMILVLGYASICNHDDDNNADVIFYDDWYQLIAIKDIKTDEEITNTYCKDKTKQECEDWFSGKEIEKI</sequence>
<dbReference type="EMBL" id="MN739518">
    <property type="protein sequence ID" value="QHT10113.1"/>
    <property type="molecule type" value="Genomic_DNA"/>
</dbReference>
<proteinExistence type="predicted"/>
<dbReference type="AlphaFoldDB" id="A0A6C0D0X9"/>
<accession>A0A6C0D0X9</accession>
<dbReference type="PROSITE" id="PS50280">
    <property type="entry name" value="SET"/>
    <property type="match status" value="1"/>
</dbReference>
<keyword evidence="1" id="KW-0812">Transmembrane</keyword>
<dbReference type="InterPro" id="IPR046341">
    <property type="entry name" value="SET_dom_sf"/>
</dbReference>
<dbReference type="InterPro" id="IPR001214">
    <property type="entry name" value="SET_dom"/>
</dbReference>
<evidence type="ECO:0000259" key="2">
    <source>
        <dbReference type="PROSITE" id="PS50280"/>
    </source>
</evidence>
<feature type="transmembrane region" description="Helical" evidence="1">
    <location>
        <begin position="12"/>
        <end position="37"/>
    </location>
</feature>
<evidence type="ECO:0000256" key="1">
    <source>
        <dbReference type="SAM" id="Phobius"/>
    </source>
</evidence>
<keyword evidence="1" id="KW-1133">Transmembrane helix</keyword>
<name>A0A6C0D0X9_9ZZZZ</name>
<feature type="domain" description="SET" evidence="2">
    <location>
        <begin position="57"/>
        <end position="162"/>
    </location>
</feature>
<dbReference type="SUPFAM" id="SSF82199">
    <property type="entry name" value="SET domain"/>
    <property type="match status" value="1"/>
</dbReference>
<dbReference type="Gene3D" id="2.170.270.10">
    <property type="entry name" value="SET domain"/>
    <property type="match status" value="1"/>
</dbReference>
<protein>
    <recommendedName>
        <fullName evidence="2">SET domain-containing protein</fullName>
    </recommendedName>
</protein>
<keyword evidence="1" id="KW-0472">Membrane</keyword>
<dbReference type="SMART" id="SM00317">
    <property type="entry name" value="SET"/>
    <property type="match status" value="1"/>
</dbReference>
<evidence type="ECO:0000313" key="3">
    <source>
        <dbReference type="EMBL" id="QHT10113.1"/>
    </source>
</evidence>